<dbReference type="SUPFAM" id="SSF52540">
    <property type="entry name" value="P-loop containing nucleoside triphosphate hydrolases"/>
    <property type="match status" value="1"/>
</dbReference>
<keyword evidence="1" id="KW-0472">Membrane</keyword>
<feature type="transmembrane region" description="Helical" evidence="1">
    <location>
        <begin position="87"/>
        <end position="109"/>
    </location>
</feature>
<protein>
    <recommendedName>
        <fullName evidence="4">ABC transporter domain-containing protein</fullName>
    </recommendedName>
</protein>
<keyword evidence="1" id="KW-0812">Transmembrane</keyword>
<accession>A0A2A6FTR4</accession>
<dbReference type="AlphaFoldDB" id="A0A2A6FTR4"/>
<gene>
    <name evidence="2" type="ORF">B5766_02950</name>
</gene>
<proteinExistence type="predicted"/>
<dbReference type="Gene3D" id="3.40.50.300">
    <property type="entry name" value="P-loop containing nucleotide triphosphate hydrolases"/>
    <property type="match status" value="1"/>
</dbReference>
<dbReference type="EMBL" id="NAEP01000023">
    <property type="protein sequence ID" value="PDQ36109.1"/>
    <property type="molecule type" value="Genomic_DNA"/>
</dbReference>
<dbReference type="Proteomes" id="UP000219994">
    <property type="component" value="Unassembled WGS sequence"/>
</dbReference>
<sequence length="275" mass="28853">MVADEPMASLDSANADGVLALMHRLNEESGTTIIVSSDDERVIAAGRRVVHLVDGAMASESAEGLTFRCLVHMALAMIRTNPRTVRTFPSVAIATFGLLLSLAAINAVGTMMAQSAHDIISGDVSGFAEGYDYSMLNQQSDVVHYLEGGQKLPSKLKASPGVATVRPRITAGAQLSTGTHDSGVVIVGSDVRGEGYQLLDGFAPSGAGEICVNAEQHDERDLVVGDKVTLAVAGAPVANAITEARVVCVYDSSRFGLFRSSFVVMDVAGMQRILD</sequence>
<keyword evidence="1" id="KW-1133">Transmembrane helix</keyword>
<name>A0A2A6FTR4_9MICO</name>
<evidence type="ECO:0000313" key="2">
    <source>
        <dbReference type="EMBL" id="PDQ36109.1"/>
    </source>
</evidence>
<reference evidence="3" key="1">
    <citation type="submission" date="2017-03" db="EMBL/GenBank/DDBJ databases">
        <authorList>
            <person name="Lund M.B."/>
        </authorList>
    </citation>
    <scope>NUCLEOTIDE SEQUENCE [LARGE SCALE GENOMIC DNA]</scope>
</reference>
<evidence type="ECO:0000313" key="3">
    <source>
        <dbReference type="Proteomes" id="UP000219994"/>
    </source>
</evidence>
<organism evidence="2 3">
    <name type="scientific">Candidatus Lumbricidiphila eiseniae</name>
    <dbReference type="NCBI Taxonomy" id="1969409"/>
    <lineage>
        <taxon>Bacteria</taxon>
        <taxon>Bacillati</taxon>
        <taxon>Actinomycetota</taxon>
        <taxon>Actinomycetes</taxon>
        <taxon>Micrococcales</taxon>
        <taxon>Microbacteriaceae</taxon>
        <taxon>Candidatus Lumbricidiphila</taxon>
    </lineage>
</organism>
<dbReference type="InterPro" id="IPR027417">
    <property type="entry name" value="P-loop_NTPase"/>
</dbReference>
<evidence type="ECO:0000256" key="1">
    <source>
        <dbReference type="SAM" id="Phobius"/>
    </source>
</evidence>
<comment type="caution">
    <text evidence="2">The sequence shown here is derived from an EMBL/GenBank/DDBJ whole genome shotgun (WGS) entry which is preliminary data.</text>
</comment>
<evidence type="ECO:0008006" key="4">
    <source>
        <dbReference type="Google" id="ProtNLM"/>
    </source>
</evidence>